<protein>
    <submittedName>
        <fullName evidence="1">Uncharacterized protein</fullName>
    </submittedName>
</protein>
<gene>
    <name evidence="1" type="ORF">TDIB3V08_LOCUS5785</name>
</gene>
<proteinExistence type="predicted"/>
<reference evidence="1" key="1">
    <citation type="submission" date="2020-11" db="EMBL/GenBank/DDBJ databases">
        <authorList>
            <person name="Tran Van P."/>
        </authorList>
    </citation>
    <scope>NUCLEOTIDE SEQUENCE</scope>
</reference>
<accession>A0A7R8ZBU5</accession>
<sequence length="241" mass="26429">MTDTMDAAGEELAKEVEVVLSKTMVYKLNKEGLISELAKRGLQCSPDTTVVRLRAILLGVLAEGGVTGTAELDDDHAVPLRVDAPFDLSRALGIYGEIVCWETSCGGVSSFRLPVGSLCRLFLTINHNKSQVHWDRDLDFLNLAFNSALHESVGASPFSVLLGRDTNHPLLADWDVDPLLSAPNEPSYSESYTSRSLRILVSGNTKSVTPTSSREVVGRNFKTTRRWTLAVKMMHLRTVVV</sequence>
<evidence type="ECO:0000313" key="1">
    <source>
        <dbReference type="EMBL" id="CAD7199537.1"/>
    </source>
</evidence>
<name>A0A7R8ZBU5_TIMDO</name>
<dbReference type="EMBL" id="OA566829">
    <property type="protein sequence ID" value="CAD7199537.1"/>
    <property type="molecule type" value="Genomic_DNA"/>
</dbReference>
<dbReference type="AlphaFoldDB" id="A0A7R8ZBU5"/>
<organism evidence="1">
    <name type="scientific">Timema douglasi</name>
    <name type="common">Walking stick</name>
    <dbReference type="NCBI Taxonomy" id="61478"/>
    <lineage>
        <taxon>Eukaryota</taxon>
        <taxon>Metazoa</taxon>
        <taxon>Ecdysozoa</taxon>
        <taxon>Arthropoda</taxon>
        <taxon>Hexapoda</taxon>
        <taxon>Insecta</taxon>
        <taxon>Pterygota</taxon>
        <taxon>Neoptera</taxon>
        <taxon>Polyneoptera</taxon>
        <taxon>Phasmatodea</taxon>
        <taxon>Timematodea</taxon>
        <taxon>Timematoidea</taxon>
        <taxon>Timematidae</taxon>
        <taxon>Timema</taxon>
    </lineage>
</organism>